<accession>A0ABW3WLY7</accession>
<organism evidence="2 3">
    <name type="scientific">Lutibacter holmesii</name>
    <dbReference type="NCBI Taxonomy" id="1137985"/>
    <lineage>
        <taxon>Bacteria</taxon>
        <taxon>Pseudomonadati</taxon>
        <taxon>Bacteroidota</taxon>
        <taxon>Flavobacteriia</taxon>
        <taxon>Flavobacteriales</taxon>
        <taxon>Flavobacteriaceae</taxon>
        <taxon>Lutibacter</taxon>
    </lineage>
</organism>
<dbReference type="EMBL" id="JBHTMV010000001">
    <property type="protein sequence ID" value="MFD1292206.1"/>
    <property type="molecule type" value="Genomic_DNA"/>
</dbReference>
<protein>
    <submittedName>
        <fullName evidence="2">Uncharacterized protein</fullName>
    </submittedName>
</protein>
<name>A0ABW3WLY7_9FLAO</name>
<feature type="region of interest" description="Disordered" evidence="1">
    <location>
        <begin position="1"/>
        <end position="20"/>
    </location>
</feature>
<proteinExistence type="predicted"/>
<comment type="caution">
    <text evidence="2">The sequence shown here is derived from an EMBL/GenBank/DDBJ whole genome shotgun (WGS) entry which is preliminary data.</text>
</comment>
<keyword evidence="3" id="KW-1185">Reference proteome</keyword>
<feature type="compositionally biased region" description="Basic residues" evidence="1">
    <location>
        <begin position="1"/>
        <end position="10"/>
    </location>
</feature>
<evidence type="ECO:0000313" key="3">
    <source>
        <dbReference type="Proteomes" id="UP001597241"/>
    </source>
</evidence>
<evidence type="ECO:0000256" key="1">
    <source>
        <dbReference type="SAM" id="MobiDB-lite"/>
    </source>
</evidence>
<gene>
    <name evidence="2" type="ORF">ACFQ5N_00020</name>
</gene>
<dbReference type="Proteomes" id="UP001597241">
    <property type="component" value="Unassembled WGS sequence"/>
</dbReference>
<dbReference type="RefSeq" id="WP_386806691.1">
    <property type="nucleotide sequence ID" value="NZ_JBHTMV010000001.1"/>
</dbReference>
<evidence type="ECO:0000313" key="2">
    <source>
        <dbReference type="EMBL" id="MFD1292206.1"/>
    </source>
</evidence>
<reference evidence="3" key="1">
    <citation type="journal article" date="2019" name="Int. J. Syst. Evol. Microbiol.">
        <title>The Global Catalogue of Microorganisms (GCM) 10K type strain sequencing project: providing services to taxonomists for standard genome sequencing and annotation.</title>
        <authorList>
            <consortium name="The Broad Institute Genomics Platform"/>
            <consortium name="The Broad Institute Genome Sequencing Center for Infectious Disease"/>
            <person name="Wu L."/>
            <person name="Ma J."/>
        </authorList>
    </citation>
    <scope>NUCLEOTIDE SEQUENCE [LARGE SCALE GENOMIC DNA]</scope>
    <source>
        <strain evidence="3">CCUG 62221</strain>
    </source>
</reference>
<sequence length="51" mass="5740">MNSNKTKFKKENKSFQTEHNSSKVAIESLYPGFSYKNSKGEIIAPKSTTTL</sequence>